<keyword evidence="2" id="KW-0229">DNA integration</keyword>
<dbReference type="Gene3D" id="1.10.150.130">
    <property type="match status" value="1"/>
</dbReference>
<name>S6ABQ0_SULDS</name>
<dbReference type="eggNOG" id="COG0582">
    <property type="taxonomic scope" value="Bacteria"/>
</dbReference>
<dbReference type="Pfam" id="PF13356">
    <property type="entry name" value="Arm-DNA-bind_3"/>
    <property type="match status" value="1"/>
</dbReference>
<keyword evidence="7" id="KW-1185">Reference proteome</keyword>
<dbReference type="SUPFAM" id="SSF56349">
    <property type="entry name" value="DNA breaking-rejoining enzymes"/>
    <property type="match status" value="1"/>
</dbReference>
<dbReference type="InterPro" id="IPR053876">
    <property type="entry name" value="Phage_int_M"/>
</dbReference>
<dbReference type="GO" id="GO:0003677">
    <property type="term" value="F:DNA binding"/>
    <property type="evidence" value="ECO:0007669"/>
    <property type="project" value="UniProtKB-KW"/>
</dbReference>
<dbReference type="InterPro" id="IPR013762">
    <property type="entry name" value="Integrase-like_cat_sf"/>
</dbReference>
<dbReference type="PROSITE" id="PS51898">
    <property type="entry name" value="TYR_RECOMBINASE"/>
    <property type="match status" value="1"/>
</dbReference>
<proteinExistence type="inferred from homology"/>
<dbReference type="GO" id="GO:0015074">
    <property type="term" value="P:DNA integration"/>
    <property type="evidence" value="ECO:0007669"/>
    <property type="project" value="UniProtKB-KW"/>
</dbReference>
<dbReference type="InterPro" id="IPR025166">
    <property type="entry name" value="Integrase_DNA_bind_dom"/>
</dbReference>
<dbReference type="OrthoDB" id="9775880at2"/>
<evidence type="ECO:0000256" key="1">
    <source>
        <dbReference type="ARBA" id="ARBA00008857"/>
    </source>
</evidence>
<comment type="similarity">
    <text evidence="1">Belongs to the 'phage' integrase family.</text>
</comment>
<evidence type="ECO:0000259" key="5">
    <source>
        <dbReference type="PROSITE" id="PS51898"/>
    </source>
</evidence>
<reference evidence="6 7" key="1">
    <citation type="journal article" date="2012" name="Appl. Environ. Microbiol.">
        <title>Draft genome sequence of a psychrotolerant sulfur-oxidizing bacterium, Sulfuricella denitrificans skB26, and proteomic insights into cold adaptation.</title>
        <authorList>
            <person name="Watanabe T."/>
            <person name="Kojima H."/>
            <person name="Fukui M."/>
        </authorList>
    </citation>
    <scope>NUCLEOTIDE SEQUENCE [LARGE SCALE GENOMIC DNA]</scope>
    <source>
        <strain evidence="7">skB26</strain>
    </source>
</reference>
<dbReference type="InterPro" id="IPR050808">
    <property type="entry name" value="Phage_Integrase"/>
</dbReference>
<evidence type="ECO:0000256" key="3">
    <source>
        <dbReference type="ARBA" id="ARBA00023125"/>
    </source>
</evidence>
<dbReference type="InterPro" id="IPR011010">
    <property type="entry name" value="DNA_brk_join_enz"/>
</dbReference>
<dbReference type="AlphaFoldDB" id="S6ABQ0"/>
<dbReference type="PANTHER" id="PTHR30629">
    <property type="entry name" value="PROPHAGE INTEGRASE"/>
    <property type="match status" value="1"/>
</dbReference>
<protein>
    <submittedName>
        <fullName evidence="6">Phage integrase</fullName>
    </submittedName>
</protein>
<organism evidence="6 7">
    <name type="scientific">Sulfuricella denitrificans (strain DSM 22764 / NBRC 105220 / skB26)</name>
    <dbReference type="NCBI Taxonomy" id="1163617"/>
    <lineage>
        <taxon>Bacteria</taxon>
        <taxon>Pseudomonadati</taxon>
        <taxon>Pseudomonadota</taxon>
        <taxon>Betaproteobacteria</taxon>
        <taxon>Nitrosomonadales</taxon>
        <taxon>Sulfuricellaceae</taxon>
        <taxon>Sulfuricella</taxon>
    </lineage>
</organism>
<dbReference type="RefSeq" id="WP_009206143.1">
    <property type="nucleotide sequence ID" value="NC_022357.1"/>
</dbReference>
<dbReference type="InterPro" id="IPR010998">
    <property type="entry name" value="Integrase_recombinase_N"/>
</dbReference>
<evidence type="ECO:0000256" key="2">
    <source>
        <dbReference type="ARBA" id="ARBA00022908"/>
    </source>
</evidence>
<keyword evidence="4" id="KW-0233">DNA recombination</keyword>
<dbReference type="Gene3D" id="1.10.443.10">
    <property type="entry name" value="Intergrase catalytic core"/>
    <property type="match status" value="1"/>
</dbReference>
<dbReference type="CDD" id="cd00801">
    <property type="entry name" value="INT_P4_C"/>
    <property type="match status" value="1"/>
</dbReference>
<dbReference type="InterPro" id="IPR038488">
    <property type="entry name" value="Integrase_DNA-bd_sf"/>
</dbReference>
<dbReference type="Proteomes" id="UP000015559">
    <property type="component" value="Chromosome"/>
</dbReference>
<dbReference type="STRING" id="1163617.SCD_n01072"/>
<dbReference type="Pfam" id="PF22022">
    <property type="entry name" value="Phage_int_M"/>
    <property type="match status" value="1"/>
</dbReference>
<evidence type="ECO:0000313" key="6">
    <source>
        <dbReference type="EMBL" id="BAN34908.1"/>
    </source>
</evidence>
<dbReference type="HOGENOM" id="CLU_027562_0_4_4"/>
<gene>
    <name evidence="6" type="ORF">SCD_n01072</name>
</gene>
<dbReference type="GO" id="GO:0006310">
    <property type="term" value="P:DNA recombination"/>
    <property type="evidence" value="ECO:0007669"/>
    <property type="project" value="UniProtKB-KW"/>
</dbReference>
<dbReference type="PANTHER" id="PTHR30629:SF2">
    <property type="entry name" value="PROPHAGE INTEGRASE INTS-RELATED"/>
    <property type="match status" value="1"/>
</dbReference>
<dbReference type="KEGG" id="sdr:SCD_n01072"/>
<dbReference type="Gene3D" id="3.30.160.390">
    <property type="entry name" value="Integrase, DNA-binding domain"/>
    <property type="match status" value="1"/>
</dbReference>
<accession>S6ABQ0</accession>
<dbReference type="Pfam" id="PF00589">
    <property type="entry name" value="Phage_integrase"/>
    <property type="match status" value="1"/>
</dbReference>
<evidence type="ECO:0000256" key="4">
    <source>
        <dbReference type="ARBA" id="ARBA00023172"/>
    </source>
</evidence>
<feature type="domain" description="Tyr recombinase" evidence="5">
    <location>
        <begin position="224"/>
        <end position="425"/>
    </location>
</feature>
<dbReference type="EMBL" id="AP013066">
    <property type="protein sequence ID" value="BAN34908.1"/>
    <property type="molecule type" value="Genomic_DNA"/>
</dbReference>
<dbReference type="InterPro" id="IPR002104">
    <property type="entry name" value="Integrase_catalytic"/>
</dbReference>
<evidence type="ECO:0000313" key="7">
    <source>
        <dbReference type="Proteomes" id="UP000015559"/>
    </source>
</evidence>
<keyword evidence="3" id="KW-0238">DNA-binding</keyword>
<sequence>MAKLTVKNLEALTANNVGHRITDEGSLYGTVKARTDGVSVLFRWRYRFGDKTKDFTCGTWPKNSLADIRAARDKARRILDDGKDPSEEKRISRLKSQAEQAEAVGLEQARITDAETHKARLTVLGLFERWEKLELQRRKDKGAEVRRSFEKDVLPVLGAVAAADVTRSMVVGVLDSVVERGARIVARNLLGDMRQMFGFAIVRGLVENDPTSRLKRDDFGKKVERDRILSDAEIRALPGKLKAARMTESSTAAIWIMLSTCCRVGEISRAEWKDIDLETGTWRIPPENAKNAKSHTVFLSPFAVNQFEILKALDKESPWVLPARWENKEGKRVHVCVKSLSKQVGDRQRGDKPPMACRSLNTNALELPGGRWTPHDLRRTGATIMGALGVRPDVIEKCLNHVEQNKIVRIYQRQELKAEQADAWRLLGERLELLLRNDDNVVLLKGAA</sequence>